<keyword evidence="1" id="KW-1133">Transmembrane helix</keyword>
<evidence type="ECO:0000313" key="3">
    <source>
        <dbReference type="EMBL" id="QPI36009.1"/>
    </source>
</evidence>
<dbReference type="RefSeq" id="WP_085075597.1">
    <property type="nucleotide sequence ID" value="NZ_BLKU01000005.1"/>
</dbReference>
<reference evidence="2" key="2">
    <citation type="submission" date="2020-02" db="EMBL/GenBank/DDBJ databases">
        <authorList>
            <person name="Matsumoto Y."/>
            <person name="Kinjo T."/>
            <person name="Motooka D."/>
            <person name="Nabeya D."/>
            <person name="Jung N."/>
            <person name="Uechi K."/>
            <person name="Horii T."/>
            <person name="Iida T."/>
            <person name="Fujita J."/>
            <person name="Nakamura S."/>
        </authorList>
    </citation>
    <scope>NUCLEOTIDE SEQUENCE</scope>
    <source>
        <strain evidence="2">JCM 13573</strain>
    </source>
</reference>
<dbReference type="Pfam" id="PF10812">
    <property type="entry name" value="DUF2561"/>
    <property type="match status" value="1"/>
</dbReference>
<feature type="transmembrane region" description="Helical" evidence="1">
    <location>
        <begin position="65"/>
        <end position="86"/>
    </location>
</feature>
<keyword evidence="4" id="KW-1185">Reference proteome</keyword>
<gene>
    <name evidence="3" type="ORF">I2456_15635</name>
    <name evidence="2" type="ORF">MKUB_56440</name>
</gene>
<dbReference type="Proteomes" id="UP000465306">
    <property type="component" value="Unassembled WGS sequence"/>
</dbReference>
<dbReference type="InterPro" id="IPR024381">
    <property type="entry name" value="DUF2561"/>
</dbReference>
<proteinExistence type="predicted"/>
<evidence type="ECO:0000256" key="1">
    <source>
        <dbReference type="SAM" id="Phobius"/>
    </source>
</evidence>
<feature type="transmembrane region" description="Helical" evidence="1">
    <location>
        <begin position="182"/>
        <end position="205"/>
    </location>
</feature>
<evidence type="ECO:0000313" key="2">
    <source>
        <dbReference type="EMBL" id="GFG68154.1"/>
    </source>
</evidence>
<reference evidence="3" key="3">
    <citation type="submission" date="2020-11" db="EMBL/GenBank/DDBJ databases">
        <title>Intraspecies plasmid and genomic variation of Mycobacterium kubicae revealed by the complete genome sequences of two clinical isolates.</title>
        <authorList>
            <person name="Hendrix J.R."/>
            <person name="Epperson L.E."/>
            <person name="Honda J.R."/>
            <person name="Strong M."/>
        </authorList>
    </citation>
    <scope>NUCLEOTIDE SEQUENCE</scope>
    <source>
        <strain evidence="3">JCM 13573</strain>
    </source>
</reference>
<feature type="transmembrane region" description="Helical" evidence="1">
    <location>
        <begin position="155"/>
        <end position="176"/>
    </location>
</feature>
<keyword evidence="1" id="KW-0812">Transmembrane</keyword>
<organism evidence="3 5">
    <name type="scientific">Mycobacterium kubicae</name>
    <dbReference type="NCBI Taxonomy" id="120959"/>
    <lineage>
        <taxon>Bacteria</taxon>
        <taxon>Bacillati</taxon>
        <taxon>Actinomycetota</taxon>
        <taxon>Actinomycetes</taxon>
        <taxon>Mycobacteriales</taxon>
        <taxon>Mycobacteriaceae</taxon>
        <taxon>Mycobacterium</taxon>
        <taxon>Mycobacterium simiae complex</taxon>
    </lineage>
</organism>
<reference evidence="2 4" key="1">
    <citation type="journal article" date="2019" name="Emerg. Microbes Infect.">
        <title>Comprehensive subspecies identification of 175 nontuberculous mycobacteria species based on 7547 genomic profiles.</title>
        <authorList>
            <person name="Matsumoto Y."/>
            <person name="Kinjo T."/>
            <person name="Motooka D."/>
            <person name="Nabeya D."/>
            <person name="Jung N."/>
            <person name="Uechi K."/>
            <person name="Horii T."/>
            <person name="Iida T."/>
            <person name="Fujita J."/>
            <person name="Nakamura S."/>
        </authorList>
    </citation>
    <scope>NUCLEOTIDE SEQUENCE [LARGE SCALE GENOMIC DNA]</scope>
    <source>
        <strain evidence="2 4">JCM 13573</strain>
    </source>
</reference>
<protein>
    <submittedName>
        <fullName evidence="3">DUF2561 family protein</fullName>
    </submittedName>
</protein>
<dbReference type="EMBL" id="BLKU01000005">
    <property type="protein sequence ID" value="GFG68154.1"/>
    <property type="molecule type" value="Genomic_DNA"/>
</dbReference>
<keyword evidence="1" id="KW-0472">Membrane</keyword>
<dbReference type="KEGG" id="mku:I2456_15635"/>
<name>A0AAX1J3H7_9MYCO</name>
<evidence type="ECO:0000313" key="5">
    <source>
        <dbReference type="Proteomes" id="UP000663583"/>
    </source>
</evidence>
<sequence length="215" mass="22648">MVGRYSSYRRGPDPVVPPNLIDRIMIGVCAAIWLVLVGVGVAAIVALADLGQGFHKVSGGSHTTWVLYAVIIVSALIIAGAIPVLLRARRTQPEQPIVRSPALQGRTLGRAPLKSGRPAARGIPEPARRGTVQAVAADGDWSGEAVDRMWLRGTVALTAAIGTALIGVAAATYLMATGHDGAAWVVYGLSGLITVAMPAIEWLYVRQLRAAHDRH</sequence>
<evidence type="ECO:0000313" key="4">
    <source>
        <dbReference type="Proteomes" id="UP000465306"/>
    </source>
</evidence>
<dbReference type="AlphaFoldDB" id="A0AAX1J3H7"/>
<dbReference type="Proteomes" id="UP000663583">
    <property type="component" value="Chromosome"/>
</dbReference>
<accession>A0AAX1J3H7</accession>
<dbReference type="EMBL" id="CP065047">
    <property type="protein sequence ID" value="QPI36009.1"/>
    <property type="molecule type" value="Genomic_DNA"/>
</dbReference>
<feature type="transmembrane region" description="Helical" evidence="1">
    <location>
        <begin position="20"/>
        <end position="45"/>
    </location>
</feature>